<keyword evidence="2" id="KW-0963">Cytoplasm</keyword>
<evidence type="ECO:0000256" key="6">
    <source>
        <dbReference type="SAM" id="MobiDB-lite"/>
    </source>
</evidence>
<dbReference type="PRINTS" id="PR00320">
    <property type="entry name" value="GPROTEINBRPT"/>
</dbReference>
<comment type="subcellular location">
    <subcellularLocation>
        <location evidence="1">Cytoplasm</location>
    </subcellularLocation>
</comment>
<dbReference type="InterPro" id="IPR006594">
    <property type="entry name" value="LisH"/>
</dbReference>
<dbReference type="InterPro" id="IPR020472">
    <property type="entry name" value="WD40_PAC1"/>
</dbReference>
<accession>B4MXS0</accession>
<dbReference type="InterPro" id="IPR019775">
    <property type="entry name" value="WD40_repeat_CS"/>
</dbReference>
<dbReference type="PROSITE" id="PS50294">
    <property type="entry name" value="WD_REPEATS_REGION"/>
    <property type="match status" value="2"/>
</dbReference>
<dbReference type="Pfam" id="PF00400">
    <property type="entry name" value="WD40"/>
    <property type="match status" value="4"/>
</dbReference>
<dbReference type="PROSITE" id="PS50897">
    <property type="entry name" value="CTLH"/>
    <property type="match status" value="1"/>
</dbReference>
<dbReference type="HOGENOM" id="CLU_000288_57_25_1"/>
<organism evidence="8 9">
    <name type="scientific">Drosophila willistoni</name>
    <name type="common">Fruit fly</name>
    <dbReference type="NCBI Taxonomy" id="7260"/>
    <lineage>
        <taxon>Eukaryota</taxon>
        <taxon>Metazoa</taxon>
        <taxon>Ecdysozoa</taxon>
        <taxon>Arthropoda</taxon>
        <taxon>Hexapoda</taxon>
        <taxon>Insecta</taxon>
        <taxon>Pterygota</taxon>
        <taxon>Neoptera</taxon>
        <taxon>Endopterygota</taxon>
        <taxon>Diptera</taxon>
        <taxon>Brachycera</taxon>
        <taxon>Muscomorpha</taxon>
        <taxon>Ephydroidea</taxon>
        <taxon>Drosophilidae</taxon>
        <taxon>Drosophila</taxon>
        <taxon>Sophophora</taxon>
    </lineage>
</organism>
<dbReference type="PROSITE" id="PS00678">
    <property type="entry name" value="WD_REPEATS_1"/>
    <property type="match status" value="1"/>
</dbReference>
<dbReference type="eggNOG" id="KOG0293">
    <property type="taxonomic scope" value="Eukaryota"/>
</dbReference>
<feature type="compositionally biased region" description="Polar residues" evidence="6">
    <location>
        <begin position="147"/>
        <end position="158"/>
    </location>
</feature>
<feature type="compositionally biased region" description="Low complexity" evidence="6">
    <location>
        <begin position="826"/>
        <end position="847"/>
    </location>
</feature>
<keyword evidence="3 5" id="KW-0853">WD repeat</keyword>
<dbReference type="SUPFAM" id="SSF50978">
    <property type="entry name" value="WD40 repeat-like"/>
    <property type="match status" value="1"/>
</dbReference>
<evidence type="ECO:0000256" key="2">
    <source>
        <dbReference type="ARBA" id="ARBA00022490"/>
    </source>
</evidence>
<dbReference type="STRING" id="7260.B4MXS0"/>
<dbReference type="InterPro" id="IPR036322">
    <property type="entry name" value="WD40_repeat_dom_sf"/>
</dbReference>
<reference evidence="8 9" key="1">
    <citation type="journal article" date="2007" name="Nature">
        <title>Evolution of genes and genomes on the Drosophila phylogeny.</title>
        <authorList>
            <consortium name="Drosophila 12 Genomes Consortium"/>
            <person name="Clark A.G."/>
            <person name="Eisen M.B."/>
            <person name="Smith D.R."/>
            <person name="Bergman C.M."/>
            <person name="Oliver B."/>
            <person name="Markow T.A."/>
            <person name="Kaufman T.C."/>
            <person name="Kellis M."/>
            <person name="Gelbart W."/>
            <person name="Iyer V.N."/>
            <person name="Pollard D.A."/>
            <person name="Sackton T.B."/>
            <person name="Larracuente A.M."/>
            <person name="Singh N.D."/>
            <person name="Abad J.P."/>
            <person name="Abt D.N."/>
            <person name="Adryan B."/>
            <person name="Aguade M."/>
            <person name="Akashi H."/>
            <person name="Anderson W.W."/>
            <person name="Aquadro C.F."/>
            <person name="Ardell D.H."/>
            <person name="Arguello R."/>
            <person name="Artieri C.G."/>
            <person name="Barbash D.A."/>
            <person name="Barker D."/>
            <person name="Barsanti P."/>
            <person name="Batterham P."/>
            <person name="Batzoglou S."/>
            <person name="Begun D."/>
            <person name="Bhutkar A."/>
            <person name="Blanco E."/>
            <person name="Bosak S.A."/>
            <person name="Bradley R.K."/>
            <person name="Brand A.D."/>
            <person name="Brent M.R."/>
            <person name="Brooks A.N."/>
            <person name="Brown R.H."/>
            <person name="Butlin R.K."/>
            <person name="Caggese C."/>
            <person name="Calvi B.R."/>
            <person name="Bernardo de Carvalho A."/>
            <person name="Caspi A."/>
            <person name="Castrezana S."/>
            <person name="Celniker S.E."/>
            <person name="Chang J.L."/>
            <person name="Chapple C."/>
            <person name="Chatterji S."/>
            <person name="Chinwalla A."/>
            <person name="Civetta A."/>
            <person name="Clifton S.W."/>
            <person name="Comeron J.M."/>
            <person name="Costello J.C."/>
            <person name="Coyne J.A."/>
            <person name="Daub J."/>
            <person name="David R.G."/>
            <person name="Delcher A.L."/>
            <person name="Delehaunty K."/>
            <person name="Do C.B."/>
            <person name="Ebling H."/>
            <person name="Edwards K."/>
            <person name="Eickbush T."/>
            <person name="Evans J.D."/>
            <person name="Filipski A."/>
            <person name="Findeiss S."/>
            <person name="Freyhult E."/>
            <person name="Fulton L."/>
            <person name="Fulton R."/>
            <person name="Garcia A.C."/>
            <person name="Gardiner A."/>
            <person name="Garfield D.A."/>
            <person name="Garvin B.E."/>
            <person name="Gibson G."/>
            <person name="Gilbert D."/>
            <person name="Gnerre S."/>
            <person name="Godfrey J."/>
            <person name="Good R."/>
            <person name="Gotea V."/>
            <person name="Gravely B."/>
            <person name="Greenberg A.J."/>
            <person name="Griffiths-Jones S."/>
            <person name="Gross S."/>
            <person name="Guigo R."/>
            <person name="Gustafson E.A."/>
            <person name="Haerty W."/>
            <person name="Hahn M.W."/>
            <person name="Halligan D.L."/>
            <person name="Halpern A.L."/>
            <person name="Halter G.M."/>
            <person name="Han M.V."/>
            <person name="Heger A."/>
            <person name="Hillier L."/>
            <person name="Hinrichs A.S."/>
            <person name="Holmes I."/>
            <person name="Hoskins R.A."/>
            <person name="Hubisz M.J."/>
            <person name="Hultmark D."/>
            <person name="Huntley M.A."/>
            <person name="Jaffe D.B."/>
            <person name="Jagadeeshan S."/>
            <person name="Jeck W.R."/>
            <person name="Johnson J."/>
            <person name="Jones C.D."/>
            <person name="Jordan W.C."/>
            <person name="Karpen G.H."/>
            <person name="Kataoka E."/>
            <person name="Keightley P.D."/>
            <person name="Kheradpour P."/>
            <person name="Kirkness E.F."/>
            <person name="Koerich L.B."/>
            <person name="Kristiansen K."/>
            <person name="Kudrna D."/>
            <person name="Kulathinal R.J."/>
            <person name="Kumar S."/>
            <person name="Kwok R."/>
            <person name="Lander E."/>
            <person name="Langley C.H."/>
            <person name="Lapoint R."/>
            <person name="Lazzaro B.P."/>
            <person name="Lee S.J."/>
            <person name="Levesque L."/>
            <person name="Li R."/>
            <person name="Lin C.F."/>
            <person name="Lin M.F."/>
            <person name="Lindblad-Toh K."/>
            <person name="Llopart A."/>
            <person name="Long M."/>
            <person name="Low L."/>
            <person name="Lozovsky E."/>
            <person name="Lu J."/>
            <person name="Luo M."/>
            <person name="Machado C.A."/>
            <person name="Makalowski W."/>
            <person name="Marzo M."/>
            <person name="Matsuda M."/>
            <person name="Matzkin L."/>
            <person name="McAllister B."/>
            <person name="McBride C.S."/>
            <person name="McKernan B."/>
            <person name="McKernan K."/>
            <person name="Mendez-Lago M."/>
            <person name="Minx P."/>
            <person name="Mollenhauer M.U."/>
            <person name="Montooth K."/>
            <person name="Mount S.M."/>
            <person name="Mu X."/>
            <person name="Myers E."/>
            <person name="Negre B."/>
            <person name="Newfeld S."/>
            <person name="Nielsen R."/>
            <person name="Noor M.A."/>
            <person name="O'Grady P."/>
            <person name="Pachter L."/>
            <person name="Papaceit M."/>
            <person name="Parisi M.J."/>
            <person name="Parisi M."/>
            <person name="Parts L."/>
            <person name="Pedersen J.S."/>
            <person name="Pesole G."/>
            <person name="Phillippy A.M."/>
            <person name="Ponting C.P."/>
            <person name="Pop M."/>
            <person name="Porcelli D."/>
            <person name="Powell J.R."/>
            <person name="Prohaska S."/>
            <person name="Pruitt K."/>
            <person name="Puig M."/>
            <person name="Quesneville H."/>
            <person name="Ram K.R."/>
            <person name="Rand D."/>
            <person name="Rasmussen M.D."/>
            <person name="Reed L.K."/>
            <person name="Reenan R."/>
            <person name="Reily A."/>
            <person name="Remington K.A."/>
            <person name="Rieger T.T."/>
            <person name="Ritchie M.G."/>
            <person name="Robin C."/>
            <person name="Rogers Y.H."/>
            <person name="Rohde C."/>
            <person name="Rozas J."/>
            <person name="Rubenfield M.J."/>
            <person name="Ruiz A."/>
            <person name="Russo S."/>
            <person name="Salzberg S.L."/>
            <person name="Sanchez-Gracia A."/>
            <person name="Saranga D.J."/>
            <person name="Sato H."/>
            <person name="Schaeffer S.W."/>
            <person name="Schatz M.C."/>
            <person name="Schlenke T."/>
            <person name="Schwartz R."/>
            <person name="Segarra C."/>
            <person name="Singh R.S."/>
            <person name="Sirot L."/>
            <person name="Sirota M."/>
            <person name="Sisneros N.B."/>
            <person name="Smith C.D."/>
            <person name="Smith T.F."/>
            <person name="Spieth J."/>
            <person name="Stage D.E."/>
            <person name="Stark A."/>
            <person name="Stephan W."/>
            <person name="Strausberg R.L."/>
            <person name="Strempel S."/>
            <person name="Sturgill D."/>
            <person name="Sutton G."/>
            <person name="Sutton G.G."/>
            <person name="Tao W."/>
            <person name="Teichmann S."/>
            <person name="Tobari Y.N."/>
            <person name="Tomimura Y."/>
            <person name="Tsolas J.M."/>
            <person name="Valente V.L."/>
            <person name="Venter E."/>
            <person name="Venter J.C."/>
            <person name="Vicario S."/>
            <person name="Vieira F.G."/>
            <person name="Vilella A.J."/>
            <person name="Villasante A."/>
            <person name="Walenz B."/>
            <person name="Wang J."/>
            <person name="Wasserman M."/>
            <person name="Watts T."/>
            <person name="Wilson D."/>
            <person name="Wilson R.K."/>
            <person name="Wing R.A."/>
            <person name="Wolfner M.F."/>
            <person name="Wong A."/>
            <person name="Wong G.K."/>
            <person name="Wu C.I."/>
            <person name="Wu G."/>
            <person name="Yamamoto D."/>
            <person name="Yang H.P."/>
            <person name="Yang S.P."/>
            <person name="Yorke J.A."/>
            <person name="Yoshida K."/>
            <person name="Zdobnov E."/>
            <person name="Zhang P."/>
            <person name="Zhang Y."/>
            <person name="Zimin A.V."/>
            <person name="Baldwin J."/>
            <person name="Abdouelleil A."/>
            <person name="Abdulkadir J."/>
            <person name="Abebe A."/>
            <person name="Abera B."/>
            <person name="Abreu J."/>
            <person name="Acer S.C."/>
            <person name="Aftuck L."/>
            <person name="Alexander A."/>
            <person name="An P."/>
            <person name="Anderson E."/>
            <person name="Anderson S."/>
            <person name="Arachi H."/>
            <person name="Azer M."/>
            <person name="Bachantsang P."/>
            <person name="Barry A."/>
            <person name="Bayul T."/>
            <person name="Berlin A."/>
            <person name="Bessette D."/>
            <person name="Bloom T."/>
            <person name="Blye J."/>
            <person name="Boguslavskiy L."/>
            <person name="Bonnet C."/>
            <person name="Boukhgalter B."/>
            <person name="Bourzgui I."/>
            <person name="Brown A."/>
            <person name="Cahill P."/>
            <person name="Channer S."/>
            <person name="Cheshatsang Y."/>
            <person name="Chuda L."/>
            <person name="Citroen M."/>
            <person name="Collymore A."/>
            <person name="Cooke P."/>
            <person name="Costello M."/>
            <person name="D'Aco K."/>
            <person name="Daza R."/>
            <person name="De Haan G."/>
            <person name="DeGray S."/>
            <person name="DeMaso C."/>
            <person name="Dhargay N."/>
            <person name="Dooley K."/>
            <person name="Dooley E."/>
            <person name="Doricent M."/>
            <person name="Dorje P."/>
            <person name="Dorjee K."/>
            <person name="Dupes A."/>
            <person name="Elong R."/>
            <person name="Falk J."/>
            <person name="Farina A."/>
            <person name="Faro S."/>
            <person name="Ferguson D."/>
            <person name="Fisher S."/>
            <person name="Foley C.D."/>
            <person name="Franke A."/>
            <person name="Friedrich D."/>
            <person name="Gadbois L."/>
            <person name="Gearin G."/>
            <person name="Gearin C.R."/>
            <person name="Giannoukos G."/>
            <person name="Goode T."/>
            <person name="Graham J."/>
            <person name="Grandbois E."/>
            <person name="Grewal S."/>
            <person name="Gyaltsen K."/>
            <person name="Hafez N."/>
            <person name="Hagos B."/>
            <person name="Hall J."/>
            <person name="Henson C."/>
            <person name="Hollinger A."/>
            <person name="Honan T."/>
            <person name="Huard M.D."/>
            <person name="Hughes L."/>
            <person name="Hurhula B."/>
            <person name="Husby M.E."/>
            <person name="Kamat A."/>
            <person name="Kanga B."/>
            <person name="Kashin S."/>
            <person name="Khazanovich D."/>
            <person name="Kisner P."/>
            <person name="Lance K."/>
            <person name="Lara M."/>
            <person name="Lee W."/>
            <person name="Lennon N."/>
            <person name="Letendre F."/>
            <person name="LeVine R."/>
            <person name="Lipovsky A."/>
            <person name="Liu X."/>
            <person name="Liu J."/>
            <person name="Liu S."/>
            <person name="Lokyitsang T."/>
            <person name="Lokyitsang Y."/>
            <person name="Lubonja R."/>
            <person name="Lui A."/>
            <person name="MacDonald P."/>
            <person name="Magnisalis V."/>
            <person name="Maru K."/>
            <person name="Matthews C."/>
            <person name="McCusker W."/>
            <person name="McDonough S."/>
            <person name="Mehta T."/>
            <person name="Meldrim J."/>
            <person name="Meneus L."/>
            <person name="Mihai O."/>
            <person name="Mihalev A."/>
            <person name="Mihova T."/>
            <person name="Mittelman R."/>
            <person name="Mlenga V."/>
            <person name="Montmayeur A."/>
            <person name="Mulrain L."/>
            <person name="Navidi A."/>
            <person name="Naylor J."/>
            <person name="Negash T."/>
            <person name="Nguyen T."/>
            <person name="Nguyen N."/>
            <person name="Nicol R."/>
            <person name="Norbu C."/>
            <person name="Norbu N."/>
            <person name="Novod N."/>
            <person name="O'Neill B."/>
            <person name="Osman S."/>
            <person name="Markiewicz E."/>
            <person name="Oyono O.L."/>
            <person name="Patti C."/>
            <person name="Phunkhang P."/>
            <person name="Pierre F."/>
            <person name="Priest M."/>
            <person name="Raghuraman S."/>
            <person name="Rege F."/>
            <person name="Reyes R."/>
            <person name="Rise C."/>
            <person name="Rogov P."/>
            <person name="Ross K."/>
            <person name="Ryan E."/>
            <person name="Settipalli S."/>
            <person name="Shea T."/>
            <person name="Sherpa N."/>
            <person name="Shi L."/>
            <person name="Shih D."/>
            <person name="Sparrow T."/>
            <person name="Spaulding J."/>
            <person name="Stalker J."/>
            <person name="Stange-Thomann N."/>
            <person name="Stavropoulos S."/>
            <person name="Stone C."/>
            <person name="Strader C."/>
            <person name="Tesfaye S."/>
            <person name="Thomson T."/>
            <person name="Thoulutsang Y."/>
            <person name="Thoulutsang D."/>
            <person name="Topham K."/>
            <person name="Topping I."/>
            <person name="Tsamla T."/>
            <person name="Vassiliev H."/>
            <person name="Vo A."/>
            <person name="Wangchuk T."/>
            <person name="Wangdi T."/>
            <person name="Weiand M."/>
            <person name="Wilkinson J."/>
            <person name="Wilson A."/>
            <person name="Yadav S."/>
            <person name="Young G."/>
            <person name="Yu Q."/>
            <person name="Zembek L."/>
            <person name="Zhong D."/>
            <person name="Zimmer A."/>
            <person name="Zwirko Z."/>
            <person name="Jaffe D.B."/>
            <person name="Alvarez P."/>
            <person name="Brockman W."/>
            <person name="Butler J."/>
            <person name="Chin C."/>
            <person name="Gnerre S."/>
            <person name="Grabherr M."/>
            <person name="Kleber M."/>
            <person name="Mauceli E."/>
            <person name="MacCallum I."/>
        </authorList>
    </citation>
    <scope>NUCLEOTIDE SEQUENCE [LARGE SCALE GENOMIC DNA]</scope>
    <source>
        <strain evidence="9">Tucson 14030-0811.24</strain>
    </source>
</reference>
<dbReference type="PANTHER" id="PTHR22838">
    <property type="entry name" value="WD REPEAT PROTEIN 26-RELATED"/>
    <property type="match status" value="1"/>
</dbReference>
<dbReference type="InterPro" id="IPR001680">
    <property type="entry name" value="WD40_rpt"/>
</dbReference>
<feature type="region of interest" description="Disordered" evidence="6">
    <location>
        <begin position="819"/>
        <end position="847"/>
    </location>
</feature>
<feature type="repeat" description="WD" evidence="5">
    <location>
        <begin position="760"/>
        <end position="786"/>
    </location>
</feature>
<evidence type="ECO:0000313" key="9">
    <source>
        <dbReference type="Proteomes" id="UP000007798"/>
    </source>
</evidence>
<dbReference type="PANTHER" id="PTHR22838:SF0">
    <property type="entry name" value="WD REPEAT-CONTAINING PROTEIN 26"/>
    <property type="match status" value="1"/>
</dbReference>
<protein>
    <recommendedName>
        <fullName evidence="7">CTLH domain-containing protein</fullName>
    </recommendedName>
</protein>
<feature type="region of interest" description="Disordered" evidence="6">
    <location>
        <begin position="54"/>
        <end position="99"/>
    </location>
</feature>
<proteinExistence type="predicted"/>
<feature type="compositionally biased region" description="Low complexity" evidence="6">
    <location>
        <begin position="82"/>
        <end position="99"/>
    </location>
</feature>
<dbReference type="FunCoup" id="B4MXS0">
    <property type="interactions" value="1376"/>
</dbReference>
<dbReference type="EMBL" id="CH963876">
    <property type="protein sequence ID" value="EDW76839.2"/>
    <property type="molecule type" value="Genomic_DNA"/>
</dbReference>
<dbReference type="SMART" id="SM00320">
    <property type="entry name" value="WD40"/>
    <property type="match status" value="6"/>
</dbReference>
<dbReference type="SMART" id="SM00668">
    <property type="entry name" value="CTLH"/>
    <property type="match status" value="1"/>
</dbReference>
<feature type="compositionally biased region" description="Polar residues" evidence="6">
    <location>
        <begin position="173"/>
        <end position="182"/>
    </location>
</feature>
<dbReference type="PROSITE" id="PS50082">
    <property type="entry name" value="WD_REPEATS_2"/>
    <property type="match status" value="3"/>
</dbReference>
<dbReference type="GO" id="GO:0034657">
    <property type="term" value="C:GID complex"/>
    <property type="evidence" value="ECO:0007669"/>
    <property type="project" value="EnsemblMetazoa"/>
</dbReference>
<name>B4MXS0_DROWI</name>
<dbReference type="GO" id="GO:0005737">
    <property type="term" value="C:cytoplasm"/>
    <property type="evidence" value="ECO:0007669"/>
    <property type="project" value="UniProtKB-SubCell"/>
</dbReference>
<dbReference type="Proteomes" id="UP000007798">
    <property type="component" value="Unassembled WGS sequence"/>
</dbReference>
<feature type="domain" description="CTLH" evidence="7">
    <location>
        <begin position="346"/>
        <end position="407"/>
    </location>
</feature>
<dbReference type="InParanoid" id="B4MXS0"/>
<evidence type="ECO:0000259" key="7">
    <source>
        <dbReference type="PROSITE" id="PS50897"/>
    </source>
</evidence>
<dbReference type="InterPro" id="IPR051350">
    <property type="entry name" value="WD_repeat-ST_regulator"/>
</dbReference>
<dbReference type="InterPro" id="IPR015943">
    <property type="entry name" value="WD40/YVTN_repeat-like_dom_sf"/>
</dbReference>
<feature type="repeat" description="WD" evidence="5">
    <location>
        <begin position="527"/>
        <end position="568"/>
    </location>
</feature>
<dbReference type="InterPro" id="IPR006595">
    <property type="entry name" value="CTLH_C"/>
</dbReference>
<evidence type="ECO:0000313" key="8">
    <source>
        <dbReference type="EMBL" id="EDW76839.2"/>
    </source>
</evidence>
<gene>
    <name evidence="8" type="primary">Dwil\GK20426</name>
    <name evidence="8" type="ORF">Dwil_GK20426</name>
</gene>
<keyword evidence="9" id="KW-1185">Reference proteome</keyword>
<sequence>MASRNNEREKHSEKELPYFARITNGHNLCYKWFVNARVKNIPISGPIAKAKAMEGAHHAAATGASAEDQPPRKKGRRSGGPTSSTSTASTSTSSSQESDSFSAAIVAIEAASTSKAAQIINELQLQLNNNHSNPAASTSSSSSSSSGQDKFPTNNSNAGGKRLNSNNNNNNSFDSGVNMQNTASSTSAGSVSGSASSGSVSGSRSLEVSAAVDSAGSGDSAAVSHEGTGTGTGTGTGPGTGSGSGGGGCASEIGIEADQPSGSSSNNSNATNGHDSKHNGFIVNNNGSNSCPLDSENNRENNTVYSGVHLDKSNQEIIRLIGQYLHDVGLDKSVKTLMVESGCYLEHPSATKFREHVLKGDWPRADADLKELEPLIDNGKTTTITEMKFILLEQKYLEHLDDGNPLDALQVLRSELTPLQHNISRVHQLSSYMMCSTNHDLYQRAKWEGKGILSRALVMERLQTFMPPSVMMSPRRLRTLLQQAVELQSQHCPCHDMAWETNLQTVSLLTDHCCTTDGFPMQTIQILTDHCDEVWSCKFSPDGLKLATGSKDSTVIIWDVDPYKLTLKHRRVLDGPAQVSVSFVSWSPDSKLILVGGTEDSHELYIWNVDDGKLVVKFSQSLEDSLACGAISRDGSRFVCGGQKGQLYLCDLNGTIVDSWEGVRVNSIAFRADNKTILAADNHYRIRGYNFDNPRSDFDILREPHPIMTFSINSADRLALLNVSNQGLHLWDIEDKCLVRRFQGIRQTNFAIHSCFGGVNESFVASGSEDKVVYIWHIKREEPLAKLAGHTKTVNCVSWNPVFPSLLASASDDATVRIWGPKPNGSSATTESDDCSSSSSSSSWNMT</sequence>
<feature type="compositionally biased region" description="Polar residues" evidence="6">
    <location>
        <begin position="282"/>
        <end position="292"/>
    </location>
</feature>
<feature type="compositionally biased region" description="Low complexity" evidence="6">
    <location>
        <begin position="137"/>
        <end position="146"/>
    </location>
</feature>
<dbReference type="FunFam" id="2.130.10.10:FF:000087">
    <property type="entry name" value="WD repeat-containing protein 26 homolog"/>
    <property type="match status" value="1"/>
</dbReference>
<feature type="region of interest" description="Disordered" evidence="6">
    <location>
        <begin position="130"/>
        <end position="298"/>
    </location>
</feature>
<dbReference type="GO" id="GO:0043161">
    <property type="term" value="P:proteasome-mediated ubiquitin-dependent protein catabolic process"/>
    <property type="evidence" value="ECO:0007669"/>
    <property type="project" value="TreeGrafter"/>
</dbReference>
<feature type="compositionally biased region" description="Low complexity" evidence="6">
    <location>
        <begin position="183"/>
        <end position="224"/>
    </location>
</feature>
<feature type="compositionally biased region" description="Gly residues" evidence="6">
    <location>
        <begin position="228"/>
        <end position="249"/>
    </location>
</feature>
<dbReference type="OrthoDB" id="972532at2759"/>
<evidence type="ECO:0000256" key="4">
    <source>
        <dbReference type="ARBA" id="ARBA00022737"/>
    </source>
</evidence>
<feature type="compositionally biased region" description="Low complexity" evidence="6">
    <location>
        <begin position="58"/>
        <end position="67"/>
    </location>
</feature>
<evidence type="ECO:0000256" key="1">
    <source>
        <dbReference type="ARBA" id="ARBA00004496"/>
    </source>
</evidence>
<dbReference type="Gene3D" id="2.130.10.10">
    <property type="entry name" value="YVTN repeat-like/Quinoprotein amine dehydrogenase"/>
    <property type="match status" value="1"/>
</dbReference>
<feature type="repeat" description="WD" evidence="5">
    <location>
        <begin position="787"/>
        <end position="819"/>
    </location>
</feature>
<keyword evidence="4" id="KW-0677">Repeat</keyword>
<evidence type="ECO:0000256" key="5">
    <source>
        <dbReference type="PROSITE-ProRule" id="PRU00221"/>
    </source>
</evidence>
<evidence type="ECO:0000256" key="3">
    <source>
        <dbReference type="ARBA" id="ARBA00022574"/>
    </source>
</evidence>
<dbReference type="PROSITE" id="PS50896">
    <property type="entry name" value="LISH"/>
    <property type="match status" value="1"/>
</dbReference>
<dbReference type="AlphaFoldDB" id="B4MXS0"/>